<keyword evidence="10" id="KW-1185">Reference proteome</keyword>
<evidence type="ECO:0000256" key="3">
    <source>
        <dbReference type="ARBA" id="ARBA00023015"/>
    </source>
</evidence>
<dbReference type="InterPro" id="IPR029072">
    <property type="entry name" value="YebC-like"/>
</dbReference>
<evidence type="ECO:0000256" key="1">
    <source>
        <dbReference type="ARBA" id="ARBA00008724"/>
    </source>
</evidence>
<dbReference type="InterPro" id="IPR049083">
    <property type="entry name" value="TACO1_YebC_N"/>
</dbReference>
<sequence>MAGHSKFKNIQHRKSAQDAKRAKLFTKILKDLYHAAKSGADPSLNQKLRTVIAHAKSVNVPKSRIDSAILKATSSGNGENYEEVRYEGFIYGVACIVEVLTDNRNRAAGNVRSIFNKYGASLGEVGCVSCMFSYVGAIYYDTDVCNEDELLEVIADTSVIDFCISEDYYVCFAEPQKFCEVVEQLENKLGKCVNANLTWRAKELVNVLDQDKLSKIEKFLEALEDTEDVQAVSTNLV</sequence>
<comment type="subcellular location">
    <subcellularLocation>
        <location evidence="6">Cytoplasm</location>
    </subcellularLocation>
</comment>
<keyword evidence="5 6" id="KW-0804">Transcription</keyword>
<gene>
    <name evidence="9" type="ORF">FZC37_02985</name>
</gene>
<dbReference type="EMBL" id="CP043312">
    <property type="protein sequence ID" value="QEK39871.1"/>
    <property type="molecule type" value="Genomic_DNA"/>
</dbReference>
<evidence type="ECO:0000256" key="6">
    <source>
        <dbReference type="HAMAP-Rule" id="MF_00693"/>
    </source>
</evidence>
<feature type="domain" description="TACO1/YebC-like second and third" evidence="7">
    <location>
        <begin position="81"/>
        <end position="236"/>
    </location>
</feature>
<dbReference type="Pfam" id="PF01709">
    <property type="entry name" value="Transcrip_reg"/>
    <property type="match status" value="1"/>
</dbReference>
<dbReference type="InterPro" id="IPR026564">
    <property type="entry name" value="Transcrip_reg_TACO1-like_dom3"/>
</dbReference>
<evidence type="ECO:0000259" key="7">
    <source>
        <dbReference type="Pfam" id="PF01709"/>
    </source>
</evidence>
<dbReference type="KEGG" id="snay:FZC37_02985"/>
<dbReference type="GO" id="GO:0003677">
    <property type="term" value="F:DNA binding"/>
    <property type="evidence" value="ECO:0007669"/>
    <property type="project" value="UniProtKB-UniRule"/>
</dbReference>
<name>A0A5C0UJS7_9RICK</name>
<dbReference type="Proteomes" id="UP000323844">
    <property type="component" value="Chromosome"/>
</dbReference>
<dbReference type="PANTHER" id="PTHR12532">
    <property type="entry name" value="TRANSLATIONAL ACTIVATOR OF CYTOCHROME C OXIDASE 1"/>
    <property type="match status" value="1"/>
</dbReference>
<feature type="domain" description="TACO1/YebC-like N-terminal" evidence="8">
    <location>
        <begin position="5"/>
        <end position="74"/>
    </location>
</feature>
<dbReference type="NCBIfam" id="NF001030">
    <property type="entry name" value="PRK00110.1"/>
    <property type="match status" value="1"/>
</dbReference>
<dbReference type="GO" id="GO:0005737">
    <property type="term" value="C:cytoplasm"/>
    <property type="evidence" value="ECO:0007669"/>
    <property type="project" value="UniProtKB-SubCell"/>
</dbReference>
<keyword evidence="3 6" id="KW-0805">Transcription regulation</keyword>
<dbReference type="RefSeq" id="WP_148952232.1">
    <property type="nucleotide sequence ID" value="NZ_CP043312.1"/>
</dbReference>
<evidence type="ECO:0000313" key="10">
    <source>
        <dbReference type="Proteomes" id="UP000323844"/>
    </source>
</evidence>
<evidence type="ECO:0000256" key="2">
    <source>
        <dbReference type="ARBA" id="ARBA00022490"/>
    </source>
</evidence>
<dbReference type="InterPro" id="IPR017856">
    <property type="entry name" value="Integrase-like_N"/>
</dbReference>
<comment type="similarity">
    <text evidence="1 6">Belongs to the TACO1 family.</text>
</comment>
<dbReference type="PANTHER" id="PTHR12532:SF11">
    <property type="match status" value="1"/>
</dbReference>
<dbReference type="Gene3D" id="1.10.10.200">
    <property type="match status" value="1"/>
</dbReference>
<dbReference type="Gene3D" id="3.30.70.980">
    <property type="match status" value="2"/>
</dbReference>
<evidence type="ECO:0000256" key="4">
    <source>
        <dbReference type="ARBA" id="ARBA00023125"/>
    </source>
</evidence>
<dbReference type="HAMAP" id="MF_00693">
    <property type="entry name" value="Transcrip_reg_TACO1"/>
    <property type="match status" value="1"/>
</dbReference>
<dbReference type="SUPFAM" id="SSF75625">
    <property type="entry name" value="YebC-like"/>
    <property type="match status" value="1"/>
</dbReference>
<proteinExistence type="inferred from homology"/>
<dbReference type="OrthoDB" id="9781053at2"/>
<keyword evidence="4 6" id="KW-0238">DNA-binding</keyword>
<dbReference type="AlphaFoldDB" id="A0A5C0UJS7"/>
<organism evidence="9 10">
    <name type="scientific">Candidatus Sneabacter namystus</name>
    <dbReference type="NCBI Taxonomy" id="2601646"/>
    <lineage>
        <taxon>Bacteria</taxon>
        <taxon>Pseudomonadati</taxon>
        <taxon>Pseudomonadota</taxon>
        <taxon>Alphaproteobacteria</taxon>
        <taxon>Rickettsiales</taxon>
        <taxon>Rickettsiaceae</taxon>
        <taxon>Rickettsieae</taxon>
        <taxon>Candidatus Sneabacter</taxon>
    </lineage>
</organism>
<dbReference type="InterPro" id="IPR048300">
    <property type="entry name" value="TACO1_YebC-like_2nd/3rd_dom"/>
</dbReference>
<dbReference type="Pfam" id="PF20772">
    <property type="entry name" value="TACO1_YebC_N"/>
    <property type="match status" value="1"/>
</dbReference>
<protein>
    <recommendedName>
        <fullName evidence="6">Probable transcriptional regulatory protein FZC37_02985</fullName>
    </recommendedName>
</protein>
<dbReference type="FunFam" id="1.10.10.200:FF:000002">
    <property type="entry name" value="Probable transcriptional regulatory protein CLM62_37755"/>
    <property type="match status" value="1"/>
</dbReference>
<dbReference type="InterPro" id="IPR002876">
    <property type="entry name" value="Transcrip_reg_TACO1-like"/>
</dbReference>
<reference evidence="9 10" key="1">
    <citation type="submission" date="2019-08" db="EMBL/GenBank/DDBJ databases">
        <title>Highly reduced genomes of protist endosymbionts show evolutionary convergence.</title>
        <authorList>
            <person name="George E."/>
            <person name="Husnik F."/>
            <person name="Tashyreva D."/>
            <person name="Prokopchuk G."/>
            <person name="Horak A."/>
            <person name="Kwong W.K."/>
            <person name="Lukes J."/>
            <person name="Keeling P.J."/>
        </authorList>
    </citation>
    <scope>NUCLEOTIDE SEQUENCE [LARGE SCALE GENOMIC DNA]</scope>
    <source>
        <strain evidence="9">1621</strain>
    </source>
</reference>
<evidence type="ECO:0000313" key="9">
    <source>
        <dbReference type="EMBL" id="QEK39871.1"/>
    </source>
</evidence>
<keyword evidence="2 6" id="KW-0963">Cytoplasm</keyword>
<evidence type="ECO:0000256" key="5">
    <source>
        <dbReference type="ARBA" id="ARBA00023163"/>
    </source>
</evidence>
<dbReference type="NCBIfam" id="NF009044">
    <property type="entry name" value="PRK12378.1"/>
    <property type="match status" value="1"/>
</dbReference>
<dbReference type="GO" id="GO:0006355">
    <property type="term" value="P:regulation of DNA-templated transcription"/>
    <property type="evidence" value="ECO:0007669"/>
    <property type="project" value="UniProtKB-UniRule"/>
</dbReference>
<accession>A0A5C0UJS7</accession>
<dbReference type="NCBIfam" id="TIGR01033">
    <property type="entry name" value="YebC/PmpR family DNA-binding transcriptional regulator"/>
    <property type="match status" value="1"/>
</dbReference>
<evidence type="ECO:0000259" key="8">
    <source>
        <dbReference type="Pfam" id="PF20772"/>
    </source>
</evidence>